<dbReference type="SUPFAM" id="SSF53474">
    <property type="entry name" value="alpha/beta-Hydrolases"/>
    <property type="match status" value="1"/>
</dbReference>
<dbReference type="GO" id="GO:0097176">
    <property type="term" value="P:epoxide metabolic process"/>
    <property type="evidence" value="ECO:0007669"/>
    <property type="project" value="TreeGrafter"/>
</dbReference>
<feature type="active site" description="Nucleophile" evidence="3">
    <location>
        <position position="83"/>
    </location>
</feature>
<dbReference type="InterPro" id="IPR000073">
    <property type="entry name" value="AB_hydrolase_1"/>
</dbReference>
<dbReference type="GO" id="GO:0004301">
    <property type="term" value="F:epoxide hydrolase activity"/>
    <property type="evidence" value="ECO:0007669"/>
    <property type="project" value="TreeGrafter"/>
</dbReference>
<dbReference type="InterPro" id="IPR016292">
    <property type="entry name" value="Epoxide_hydrolase"/>
</dbReference>
<keyword evidence="6" id="KW-1185">Reference proteome</keyword>
<name>A0A7W0HM89_9BACT</name>
<dbReference type="EMBL" id="JACDUS010000016">
    <property type="protein sequence ID" value="MBA2883113.1"/>
    <property type="molecule type" value="Genomic_DNA"/>
</dbReference>
<sequence length="283" mass="32109">MILTHGWPGSIVEFQKVIKPLTDPEAHGGSARDAFHLICPTLPGFGFSDKPTAPGWNIERIATAWNELMLRLGYKRYVAQGGDWGSMVTAAIGTQNLGNCIGLHMNMPMARPDPDTMENLSELEQEAMAAMKFYKNYDSGYSQQQSTRPQTLGYGLADSPVGQAAWILEKFYQWMDCQGHPENILTRDELLDNVMMYWLPNAGTSSARIYWESFGNIDFNTIELPVGCSIFPKEIFKISKRWAKKRFPNLIYFNALEKGGHFAAFEQPELFVEEIRTCFRTLR</sequence>
<dbReference type="InterPro" id="IPR029058">
    <property type="entry name" value="AB_hydrolase_fold"/>
</dbReference>
<dbReference type="PANTHER" id="PTHR21661">
    <property type="entry name" value="EPOXIDE HYDROLASE 1-RELATED"/>
    <property type="match status" value="1"/>
</dbReference>
<dbReference type="Gene3D" id="3.40.50.1820">
    <property type="entry name" value="alpha/beta hydrolase"/>
    <property type="match status" value="1"/>
</dbReference>
<feature type="active site" description="Proton donor" evidence="3">
    <location>
        <position position="210"/>
    </location>
</feature>
<dbReference type="PRINTS" id="PR00412">
    <property type="entry name" value="EPOXHYDRLASE"/>
</dbReference>
<keyword evidence="2" id="KW-0378">Hydrolase</keyword>
<evidence type="ECO:0000313" key="6">
    <source>
        <dbReference type="Proteomes" id="UP000525298"/>
    </source>
</evidence>
<protein>
    <submittedName>
        <fullName evidence="5">Pimeloyl-ACP methyl ester carboxylesterase</fullName>
    </submittedName>
</protein>
<gene>
    <name evidence="5" type="ORF">HNR65_003470</name>
</gene>
<evidence type="ECO:0000256" key="2">
    <source>
        <dbReference type="ARBA" id="ARBA00022801"/>
    </source>
</evidence>
<proteinExistence type="inferred from homology"/>
<dbReference type="Proteomes" id="UP000525298">
    <property type="component" value="Unassembled WGS sequence"/>
</dbReference>
<dbReference type="PIRSF" id="PIRSF001112">
    <property type="entry name" value="Epoxide_hydrolase"/>
    <property type="match status" value="1"/>
</dbReference>
<dbReference type="InterPro" id="IPR000639">
    <property type="entry name" value="Epox_hydrolase-like"/>
</dbReference>
<evidence type="ECO:0000256" key="1">
    <source>
        <dbReference type="ARBA" id="ARBA00010088"/>
    </source>
</evidence>
<reference evidence="5 6" key="1">
    <citation type="submission" date="2020-07" db="EMBL/GenBank/DDBJ databases">
        <title>Genomic Encyclopedia of Type Strains, Phase IV (KMG-IV): sequencing the most valuable type-strain genomes for metagenomic binning, comparative biology and taxonomic classification.</title>
        <authorList>
            <person name="Goeker M."/>
        </authorList>
    </citation>
    <scope>NUCLEOTIDE SEQUENCE [LARGE SCALE GENOMIC DNA]</scope>
    <source>
        <strain evidence="5 6">DSM 17721</strain>
    </source>
</reference>
<evidence type="ECO:0000256" key="3">
    <source>
        <dbReference type="PIRSR" id="PIRSR001112-1"/>
    </source>
</evidence>
<dbReference type="PANTHER" id="PTHR21661:SF35">
    <property type="entry name" value="EPOXIDE HYDROLASE"/>
    <property type="match status" value="1"/>
</dbReference>
<feature type="active site" description="Proton acceptor" evidence="3">
    <location>
        <position position="261"/>
    </location>
</feature>
<dbReference type="AlphaFoldDB" id="A0A7W0HM89"/>
<organism evidence="5 6">
    <name type="scientific">Desulfosalsimonas propionicica</name>
    <dbReference type="NCBI Taxonomy" id="332175"/>
    <lineage>
        <taxon>Bacteria</taxon>
        <taxon>Pseudomonadati</taxon>
        <taxon>Thermodesulfobacteriota</taxon>
        <taxon>Desulfobacteria</taxon>
        <taxon>Desulfobacterales</taxon>
        <taxon>Desulfosalsimonadaceae</taxon>
        <taxon>Desulfosalsimonas</taxon>
    </lineage>
</organism>
<evidence type="ECO:0000259" key="4">
    <source>
        <dbReference type="Pfam" id="PF00561"/>
    </source>
</evidence>
<accession>A0A7W0HM89</accession>
<feature type="domain" description="AB hydrolase-1" evidence="4">
    <location>
        <begin position="1"/>
        <end position="92"/>
    </location>
</feature>
<comment type="similarity">
    <text evidence="1">Belongs to the peptidase S33 family.</text>
</comment>
<dbReference type="Pfam" id="PF00561">
    <property type="entry name" value="Abhydrolase_1"/>
    <property type="match status" value="1"/>
</dbReference>
<comment type="caution">
    <text evidence="5">The sequence shown here is derived from an EMBL/GenBank/DDBJ whole genome shotgun (WGS) entry which is preliminary data.</text>
</comment>
<evidence type="ECO:0000313" key="5">
    <source>
        <dbReference type="EMBL" id="MBA2883113.1"/>
    </source>
</evidence>